<dbReference type="CTD" id="4536"/>
<dbReference type="PANTHER" id="PTHR46552:SF1">
    <property type="entry name" value="NADH-UBIQUINONE OXIDOREDUCTASE CHAIN 2"/>
    <property type="match status" value="1"/>
</dbReference>
<evidence type="ECO:0000256" key="4">
    <source>
        <dbReference type="ARBA" id="ARBA00021008"/>
    </source>
</evidence>
<evidence type="ECO:0000256" key="13">
    <source>
        <dbReference type="ARBA" id="ARBA00023075"/>
    </source>
</evidence>
<feature type="chain" id="PRO_5016458046" description="NADH-ubiquinone oxidoreductase chain 2" evidence="18">
    <location>
        <begin position="23"/>
        <end position="321"/>
    </location>
</feature>
<evidence type="ECO:0000256" key="17">
    <source>
        <dbReference type="RuleBase" id="RU003403"/>
    </source>
</evidence>
<dbReference type="GO" id="GO:0006120">
    <property type="term" value="P:mitochondrial electron transport, NADH to ubiquinone"/>
    <property type="evidence" value="ECO:0007669"/>
    <property type="project" value="InterPro"/>
</dbReference>
<reference evidence="20" key="1">
    <citation type="submission" date="2018-02" db="EMBL/GenBank/DDBJ databases">
        <title>The complete maternal mitochondrial genome sequences of two threatened North American freshwater mussels: Alasmidonta heterodon and Alasmidonta varicosa (Bivalvia: Unionida: Unionidae).</title>
        <authorList>
            <person name="Aunins A.W."/>
            <person name="Schill B."/>
            <person name="Galbraith H."/>
        </authorList>
    </citation>
    <scope>NUCLEOTIDE SEQUENCE</scope>
    <source>
        <tissue evidence="20">Mantle tissue</tissue>
    </source>
</reference>
<keyword evidence="11 17" id="KW-1133">Transmembrane helix</keyword>
<evidence type="ECO:0000256" key="9">
    <source>
        <dbReference type="ARBA" id="ARBA00022967"/>
    </source>
</evidence>
<keyword evidence="12 17" id="KW-0520">NAD</keyword>
<keyword evidence="13 17" id="KW-0830">Ubiquinone</keyword>
<keyword evidence="7 17" id="KW-0812">Transmembrane</keyword>
<feature type="domain" description="NADH:quinone oxidoreductase/Mrp antiporter transmembrane" evidence="19">
    <location>
        <begin position="23"/>
        <end position="79"/>
    </location>
</feature>
<feature type="transmembrane region" description="Helical" evidence="17">
    <location>
        <begin position="258"/>
        <end position="278"/>
    </location>
</feature>
<comment type="catalytic activity">
    <reaction evidence="16 17">
        <text>a ubiquinone + NADH + 5 H(+)(in) = a ubiquinol + NAD(+) + 4 H(+)(out)</text>
        <dbReference type="Rhea" id="RHEA:29091"/>
        <dbReference type="Rhea" id="RHEA-COMP:9565"/>
        <dbReference type="Rhea" id="RHEA-COMP:9566"/>
        <dbReference type="ChEBI" id="CHEBI:15378"/>
        <dbReference type="ChEBI" id="CHEBI:16389"/>
        <dbReference type="ChEBI" id="CHEBI:17976"/>
        <dbReference type="ChEBI" id="CHEBI:57540"/>
        <dbReference type="ChEBI" id="CHEBI:57945"/>
        <dbReference type="EC" id="7.1.1.2"/>
    </reaction>
</comment>
<keyword evidence="15 17" id="KW-0472">Membrane</keyword>
<evidence type="ECO:0000256" key="2">
    <source>
        <dbReference type="ARBA" id="ARBA00007012"/>
    </source>
</evidence>
<name>A0A2Z4FFI4_9BIVA</name>
<comment type="subcellular location">
    <subcellularLocation>
        <location evidence="1 17">Mitochondrion inner membrane</location>
        <topology evidence="1 17">Multi-pass membrane protein</topology>
    </subcellularLocation>
</comment>
<dbReference type="GO" id="GO:0008137">
    <property type="term" value="F:NADH dehydrogenase (ubiquinone) activity"/>
    <property type="evidence" value="ECO:0007669"/>
    <property type="project" value="UniProtKB-EC"/>
</dbReference>
<keyword evidence="5" id="KW-0813">Transport</keyword>
<protein>
    <recommendedName>
        <fullName evidence="4 17">NADH-ubiquinone oxidoreductase chain 2</fullName>
        <ecNumber evidence="3 17">7.1.1.2</ecNumber>
    </recommendedName>
</protein>
<feature type="transmembrane region" description="Helical" evidence="17">
    <location>
        <begin position="299"/>
        <end position="320"/>
    </location>
</feature>
<sequence>MKSPSKLLFVFLLISSTYLVASSSNWLTTWMGLEINMLGYIPLIFMKESSSESEAAVKYLIPQSLGSTIFISSAITSMYFNNMQILMVIAMCLKLGVAPFHFWFPPVMLSLQLTPAFILLTWQKIAPILAISSFNSFIVKSVMPIAMISALWGGIGGINQTDIRSLLTYSSIGHTGWMLASVYSNYAILIIYLLTYILINISIYSLLFKEDSKSSKQLFFSKEPMKIFMLAISILSLGGLPPLVGFIMKLLVLMFTKATLVIIFGLIIGALMSLFYYLSLTFSVLLSFNKIHFIKLQMITKNMVMFFLVQILPLTLILFFF</sequence>
<accession>A0A2Z4FFI4</accession>
<dbReference type="GeneID" id="37508362"/>
<feature type="domain" description="NADH:quinone oxidoreductase/Mrp antiporter transmembrane" evidence="19">
    <location>
        <begin position="80"/>
        <end position="267"/>
    </location>
</feature>
<feature type="transmembrane region" description="Helical" evidence="17">
    <location>
        <begin position="227"/>
        <end position="252"/>
    </location>
</feature>
<gene>
    <name evidence="20" type="primary">ND2</name>
</gene>
<evidence type="ECO:0000313" key="20">
    <source>
        <dbReference type="EMBL" id="AWV82788.1"/>
    </source>
</evidence>
<dbReference type="EC" id="7.1.1.2" evidence="3 17"/>
<evidence type="ECO:0000256" key="15">
    <source>
        <dbReference type="ARBA" id="ARBA00023136"/>
    </source>
</evidence>
<feature type="transmembrane region" description="Helical" evidence="17">
    <location>
        <begin position="100"/>
        <end position="122"/>
    </location>
</feature>
<evidence type="ECO:0000256" key="3">
    <source>
        <dbReference type="ARBA" id="ARBA00012944"/>
    </source>
</evidence>
<dbReference type="GO" id="GO:0005743">
    <property type="term" value="C:mitochondrial inner membrane"/>
    <property type="evidence" value="ECO:0007669"/>
    <property type="project" value="UniProtKB-SubCell"/>
</dbReference>
<dbReference type="InterPro" id="IPR050175">
    <property type="entry name" value="Complex_I_Subunit_2"/>
</dbReference>
<evidence type="ECO:0000256" key="11">
    <source>
        <dbReference type="ARBA" id="ARBA00022989"/>
    </source>
</evidence>
<dbReference type="InterPro" id="IPR001750">
    <property type="entry name" value="ND/Mrp_TM"/>
</dbReference>
<keyword evidence="8 17" id="KW-0999">Mitochondrion inner membrane</keyword>
<evidence type="ECO:0000259" key="19">
    <source>
        <dbReference type="Pfam" id="PF00361"/>
    </source>
</evidence>
<evidence type="ECO:0000256" key="1">
    <source>
        <dbReference type="ARBA" id="ARBA00004448"/>
    </source>
</evidence>
<evidence type="ECO:0000256" key="8">
    <source>
        <dbReference type="ARBA" id="ARBA00022792"/>
    </source>
</evidence>
<evidence type="ECO:0000256" key="12">
    <source>
        <dbReference type="ARBA" id="ARBA00023027"/>
    </source>
</evidence>
<keyword evidence="6 17" id="KW-0679">Respiratory chain</keyword>
<keyword evidence="14 17" id="KW-0496">Mitochondrion</keyword>
<dbReference type="PRINTS" id="PR01436">
    <property type="entry name" value="NADHDHGNASE2"/>
</dbReference>
<comment type="function">
    <text evidence="17">Core subunit of the mitochondrial membrane respiratory chain NADH dehydrogenase (Complex I) which catalyzes electron transfer from NADH through the respiratory chain, using ubiquinone as an electron acceptor. Essential for the catalytic activity and assembly of complex I.</text>
</comment>
<dbReference type="EMBL" id="MG938673">
    <property type="protein sequence ID" value="AWV82788.1"/>
    <property type="molecule type" value="Genomic_DNA"/>
</dbReference>
<evidence type="ECO:0000256" key="16">
    <source>
        <dbReference type="ARBA" id="ARBA00049551"/>
    </source>
</evidence>
<feature type="transmembrane region" description="Helical" evidence="17">
    <location>
        <begin position="134"/>
        <end position="155"/>
    </location>
</feature>
<keyword evidence="9 17" id="KW-1278">Translocase</keyword>
<comment type="similarity">
    <text evidence="2 17">Belongs to the complex I subunit 2 family.</text>
</comment>
<dbReference type="AlphaFoldDB" id="A0A2Z4FFI4"/>
<evidence type="ECO:0000256" key="5">
    <source>
        <dbReference type="ARBA" id="ARBA00022448"/>
    </source>
</evidence>
<dbReference type="PANTHER" id="PTHR46552">
    <property type="entry name" value="NADH-UBIQUINONE OXIDOREDUCTASE CHAIN 2"/>
    <property type="match status" value="1"/>
</dbReference>
<dbReference type="RefSeq" id="YP_009502515.1">
    <property type="nucleotide sequence ID" value="NC_038155.1"/>
</dbReference>
<proteinExistence type="inferred from homology"/>
<feature type="transmembrane region" description="Helical" evidence="17">
    <location>
        <begin position="186"/>
        <end position="207"/>
    </location>
</feature>
<evidence type="ECO:0000256" key="18">
    <source>
        <dbReference type="SAM" id="SignalP"/>
    </source>
</evidence>
<evidence type="ECO:0000256" key="10">
    <source>
        <dbReference type="ARBA" id="ARBA00022982"/>
    </source>
</evidence>
<feature type="signal peptide" evidence="18">
    <location>
        <begin position="1"/>
        <end position="22"/>
    </location>
</feature>
<evidence type="ECO:0000256" key="14">
    <source>
        <dbReference type="ARBA" id="ARBA00023128"/>
    </source>
</evidence>
<geneLocation type="mitochondrion" evidence="20"/>
<organism evidence="20">
    <name type="scientific">Alasmidonta varicosa</name>
    <dbReference type="NCBI Taxonomy" id="85049"/>
    <lineage>
        <taxon>Eukaryota</taxon>
        <taxon>Metazoa</taxon>
        <taxon>Spiralia</taxon>
        <taxon>Lophotrochozoa</taxon>
        <taxon>Mollusca</taxon>
        <taxon>Bivalvia</taxon>
        <taxon>Autobranchia</taxon>
        <taxon>Heteroconchia</taxon>
        <taxon>Palaeoheterodonta</taxon>
        <taxon>Unionida</taxon>
        <taxon>Unionoidea</taxon>
        <taxon>Unionidae</taxon>
        <taxon>Anodontinae</taxon>
        <taxon>Alasmidonta</taxon>
    </lineage>
</organism>
<evidence type="ECO:0000256" key="7">
    <source>
        <dbReference type="ARBA" id="ARBA00022692"/>
    </source>
</evidence>
<feature type="transmembrane region" description="Helical" evidence="17">
    <location>
        <begin position="59"/>
        <end position="80"/>
    </location>
</feature>
<evidence type="ECO:0000256" key="6">
    <source>
        <dbReference type="ARBA" id="ARBA00022660"/>
    </source>
</evidence>
<keyword evidence="10 17" id="KW-0249">Electron transport</keyword>
<keyword evidence="18" id="KW-0732">Signal</keyword>
<dbReference type="Pfam" id="PF00361">
    <property type="entry name" value="Proton_antipo_M"/>
    <property type="match status" value="2"/>
</dbReference>
<dbReference type="InterPro" id="IPR003917">
    <property type="entry name" value="NADH_UbQ_OxRdtase_chain2"/>
</dbReference>